<feature type="region of interest" description="Disordered" evidence="2">
    <location>
        <begin position="306"/>
        <end position="332"/>
    </location>
</feature>
<dbReference type="EMBL" id="VOUQ01000015">
    <property type="protein sequence ID" value="TXE28334.1"/>
    <property type="molecule type" value="Genomic_DNA"/>
</dbReference>
<feature type="region of interest" description="Disordered" evidence="2">
    <location>
        <begin position="1047"/>
        <end position="1078"/>
    </location>
</feature>
<sequence>MKATENTYLVIPYDQLTQAKKVAGRLENNRPALGFDEEKKLWYARPGADLDRLGRWRVDTALVTETSGNPQQEFSDFIRACGGNLNGLAVMDGKTHRIRMDDDKAGSKSGVYVGHLDGFANGWFTDHRTGGEKQTWSSRSAKPDPVATAHRKAQLAQEQLRREASTRKKHDQVAQKAQREYAPLPPAGSNHPYLQKKGVDAGDGLRLTAGNDLLIPLVNAAGDIRTLQTIAPDGSKRLMAGGEKAGSFHVTGGELKNGEPLVFAEGYATARSASQALGYPVIMTVDSGNLVTVAKALHARYPDSPTLFLGDDDLPKPKRPGNPGKEKAEEAAQLTGGRCILPVFTPEERAQGMTDFNDLHHAQGIDALAAQIRPAFDALLRHTLSEEVQMNDHTPAPSAPIPDPGDSRPPLNTDVPPPADLSDYGQLAQQVFEQDREDAPALRTAPPAAEEMSPVEAVTKEETPTVVATDEPMTPQMPDAAGEAVPTEIPTMTQDRVDTAPAEAVPEQVTTENATDEEVAPEPPPSPAEPQPAPGNAAENEPLTDAAPQAGPESPDRATSTEDAIHIDTDGNARRATPVDLDTLMQNITHEMMPDGRAVRYLYAGEAAFVDHGHRIAMAGPQASENDAMILAALMVARECYRGRIELTGSPAFQERAIGLIAAYNLDITMKHPHQQLMLDEARKAQSSEPAPGETPVPAGTPVSAIVPERATATAAATDLPPELRPTIAPQEGPKHASRQETEKGLTGTLLDYGPAPYQFDKTQSPSYYVHLRTEHGERVIWGKELAGAVGDSGLKKGDVTTLTWLGNKEVEVTTKMRDENGKVVVDENGVEQTEVITAKRNQWEIKPAIDNAVLVSTAQQSAPPASLLAYEMRHYAALHTQVSQLAAQAGVTLPPLPPSSDLVWLKPGGEGTTPPAPRPAQLNVPTDTAGAGTVLMQAMTADDQLKMLLVKGPGEYVQGVVLHEGVYQPVLGKLCTRDNGSRYLTLNALTPEGPQVIGYGNPVNHEAGAYNAFVFRLKGEKERLYAPLTEPEKCPPALHKQLGFTHDYVPPASAPQPRDTEHVESRARPAPPPRPGM</sequence>
<dbReference type="Proteomes" id="UP000321126">
    <property type="component" value="Unassembled WGS sequence"/>
</dbReference>
<dbReference type="PANTHER" id="PTHR13037:SF24">
    <property type="entry name" value="POLYCOMB PROTEIN PCL-RELATED"/>
    <property type="match status" value="1"/>
</dbReference>
<comment type="caution">
    <text evidence="5">The sequence shown here is derived from an EMBL/GenBank/DDBJ whole genome shotgun (WGS) entry which is preliminary data.</text>
</comment>
<feature type="domain" description="Large polyvalent protein-associated" evidence="3">
    <location>
        <begin position="588"/>
        <end position="682"/>
    </location>
</feature>
<reference evidence="5 6" key="1">
    <citation type="submission" date="2019-07" db="EMBL/GenBank/DDBJ databases">
        <title>Serratia strains were isolated from fresh produce.</title>
        <authorList>
            <person name="Cho G.-S."/>
            <person name="Stein M."/>
            <person name="Lee W."/>
            <person name="Suh S.H."/>
            <person name="Franz C.M.A.P."/>
        </authorList>
    </citation>
    <scope>NUCLEOTIDE SEQUENCE [LARGE SCALE GENOMIC DNA]</scope>
    <source>
        <strain evidence="5 6">S16</strain>
    </source>
</reference>
<feature type="region of interest" description="Disordered" evidence="2">
    <location>
        <begin position="129"/>
        <end position="195"/>
    </location>
</feature>
<proteinExistence type="predicted"/>
<dbReference type="RefSeq" id="WP_147882486.1">
    <property type="nucleotide sequence ID" value="NZ_VOUQ01000015.1"/>
</dbReference>
<feature type="region of interest" description="Disordered" evidence="2">
    <location>
        <begin position="391"/>
        <end position="422"/>
    </location>
</feature>
<feature type="region of interest" description="Disordered" evidence="2">
    <location>
        <begin position="496"/>
        <end position="578"/>
    </location>
</feature>
<evidence type="ECO:0000259" key="4">
    <source>
        <dbReference type="Pfam" id="PF18974"/>
    </source>
</evidence>
<feature type="domain" description="DUF5710" evidence="4">
    <location>
        <begin position="7"/>
        <end position="56"/>
    </location>
</feature>
<feature type="compositionally biased region" description="Basic and acidic residues" evidence="2">
    <location>
        <begin position="159"/>
        <end position="179"/>
    </location>
</feature>
<accession>A0A5C7BZC7</accession>
<feature type="compositionally biased region" description="Basic and acidic residues" evidence="2">
    <location>
        <begin position="554"/>
        <end position="573"/>
    </location>
</feature>
<feature type="region of interest" description="Disordered" evidence="2">
    <location>
        <begin position="434"/>
        <end position="482"/>
    </location>
</feature>
<dbReference type="Pfam" id="PF18821">
    <property type="entry name" value="LPD7"/>
    <property type="match status" value="1"/>
</dbReference>
<dbReference type="AlphaFoldDB" id="A0A5C7BZC7"/>
<feature type="region of interest" description="Disordered" evidence="2">
    <location>
        <begin position="715"/>
        <end position="742"/>
    </location>
</feature>
<dbReference type="InterPro" id="IPR040677">
    <property type="entry name" value="LPD7"/>
</dbReference>
<feature type="compositionally biased region" description="Pro residues" evidence="2">
    <location>
        <begin position="521"/>
        <end position="533"/>
    </location>
</feature>
<dbReference type="Pfam" id="PF18974">
    <property type="entry name" value="DUF5710"/>
    <property type="match status" value="1"/>
</dbReference>
<evidence type="ECO:0008006" key="7">
    <source>
        <dbReference type="Google" id="ProtNLM"/>
    </source>
</evidence>
<evidence type="ECO:0000256" key="2">
    <source>
        <dbReference type="SAM" id="MobiDB-lite"/>
    </source>
</evidence>
<gene>
    <name evidence="5" type="ORF">FOT62_21450</name>
</gene>
<organism evidence="5 6">
    <name type="scientific">Serratia marcescens</name>
    <dbReference type="NCBI Taxonomy" id="615"/>
    <lineage>
        <taxon>Bacteria</taxon>
        <taxon>Pseudomonadati</taxon>
        <taxon>Pseudomonadota</taxon>
        <taxon>Gammaproteobacteria</taxon>
        <taxon>Enterobacterales</taxon>
        <taxon>Yersiniaceae</taxon>
        <taxon>Serratia</taxon>
    </lineage>
</organism>
<protein>
    <recommendedName>
        <fullName evidence="7">DNA primase</fullName>
    </recommendedName>
</protein>
<feature type="region of interest" description="Disordered" evidence="2">
    <location>
        <begin position="681"/>
        <end position="702"/>
    </location>
</feature>
<feature type="compositionally biased region" description="Basic and acidic residues" evidence="2">
    <location>
        <begin position="733"/>
        <end position="742"/>
    </location>
</feature>
<feature type="compositionally biased region" description="Basic and acidic residues" evidence="2">
    <location>
        <begin position="1059"/>
        <end position="1068"/>
    </location>
</feature>
<dbReference type="InterPro" id="IPR043764">
    <property type="entry name" value="DUF5710"/>
</dbReference>
<evidence type="ECO:0000313" key="6">
    <source>
        <dbReference type="Proteomes" id="UP000321126"/>
    </source>
</evidence>
<evidence type="ECO:0000259" key="3">
    <source>
        <dbReference type="Pfam" id="PF18821"/>
    </source>
</evidence>
<keyword evidence="1" id="KW-0945">Host-virus interaction</keyword>
<evidence type="ECO:0000313" key="5">
    <source>
        <dbReference type="EMBL" id="TXE28334.1"/>
    </source>
</evidence>
<name>A0A5C7BZC7_SERMA</name>
<evidence type="ECO:0000256" key="1">
    <source>
        <dbReference type="ARBA" id="ARBA00022581"/>
    </source>
</evidence>
<dbReference type="PANTHER" id="PTHR13037">
    <property type="entry name" value="FORMIN"/>
    <property type="match status" value="1"/>
</dbReference>